<dbReference type="InterPro" id="IPR051797">
    <property type="entry name" value="TrmB-like"/>
</dbReference>
<dbReference type="PANTHER" id="PTHR34293:SF1">
    <property type="entry name" value="HTH-TYPE TRANSCRIPTIONAL REGULATOR TRMBL2"/>
    <property type="match status" value="1"/>
</dbReference>
<dbReference type="PANTHER" id="PTHR34293">
    <property type="entry name" value="HTH-TYPE TRANSCRIPTIONAL REGULATOR TRMBL2"/>
    <property type="match status" value="1"/>
</dbReference>
<accession>A0A0F7VLF6</accession>
<feature type="compositionally biased region" description="Low complexity" evidence="1">
    <location>
        <begin position="223"/>
        <end position="235"/>
    </location>
</feature>
<protein>
    <submittedName>
        <fullName evidence="2">Erythropoiesis-Stimulating Protein</fullName>
    </submittedName>
</protein>
<evidence type="ECO:0000256" key="1">
    <source>
        <dbReference type="SAM" id="MobiDB-lite"/>
    </source>
</evidence>
<gene>
    <name evidence="2" type="primary">sle_09060</name>
</gene>
<proteinExistence type="predicted"/>
<dbReference type="KEGG" id="sle:sle_09060"/>
<feature type="compositionally biased region" description="Low complexity" evidence="1">
    <location>
        <begin position="202"/>
        <end position="212"/>
    </location>
</feature>
<organism evidence="2 3">
    <name type="scientific">Streptomyces leeuwenhoekii</name>
    <dbReference type="NCBI Taxonomy" id="1437453"/>
    <lineage>
        <taxon>Bacteria</taxon>
        <taxon>Bacillati</taxon>
        <taxon>Actinomycetota</taxon>
        <taxon>Actinomycetes</taxon>
        <taxon>Kitasatosporales</taxon>
        <taxon>Streptomycetaceae</taxon>
        <taxon>Streptomyces</taxon>
    </lineage>
</organism>
<name>A0A0F7VLF6_STRLW</name>
<feature type="compositionally biased region" description="Basic residues" evidence="1">
    <location>
        <begin position="213"/>
        <end position="222"/>
    </location>
</feature>
<dbReference type="EMBL" id="LN831790">
    <property type="protein sequence ID" value="CQR60369.1"/>
    <property type="molecule type" value="Genomic_DNA"/>
</dbReference>
<dbReference type="AlphaFoldDB" id="A0A0F7VLF6"/>
<feature type="region of interest" description="Disordered" evidence="1">
    <location>
        <begin position="201"/>
        <end position="235"/>
    </location>
</feature>
<reference evidence="2 3" key="1">
    <citation type="submission" date="2015-02" db="EMBL/GenBank/DDBJ databases">
        <authorList>
            <person name="Gomez-Escribano P.J."/>
        </authorList>
    </citation>
    <scope>NUCLEOTIDE SEQUENCE [LARGE SCALE GENOMIC DNA]</scope>
    <source>
        <strain evidence="3">C34 (DSM 42122 / NRRL B-24963)</strain>
    </source>
</reference>
<dbReference type="RefSeq" id="WP_242513941.1">
    <property type="nucleotide sequence ID" value="NZ_LN831790.1"/>
</dbReference>
<dbReference type="Proteomes" id="UP000035016">
    <property type="component" value="Chromosome Chromosome"/>
</dbReference>
<evidence type="ECO:0000313" key="2">
    <source>
        <dbReference type="EMBL" id="CQR60369.1"/>
    </source>
</evidence>
<evidence type="ECO:0000313" key="3">
    <source>
        <dbReference type="Proteomes" id="UP000035016"/>
    </source>
</evidence>
<sequence>MTEAGVREALDRLVDMDLLTPSRDWAQGLRAVSPDVGLENMLRRQEAELALRQEKLARSKAAVARAVAEYADLRPNTETERTERLVGLDAIQARLEILTRGLAEECLSIIPGGVQSQRSLDASRPLDEEAMARGVHLRAVYQDSARNDGPTLAYAQWTTNRGGLVRTSPLLPPRMLIFDRRTALVPIDPEKHQTGCPVHLVPRGSSPRSCRSSNRRGSRRCRSAPTTAGRATTASAPATANSFACWPRG</sequence>